<dbReference type="Proteomes" id="UP000028704">
    <property type="component" value="Unassembled WGS sequence"/>
</dbReference>
<evidence type="ECO:0000313" key="1">
    <source>
        <dbReference type="EMBL" id="KED04118.1"/>
    </source>
</evidence>
<evidence type="ECO:0000313" key="2">
    <source>
        <dbReference type="Proteomes" id="UP000028704"/>
    </source>
</evidence>
<sequence>MSNNIEIVMDIETLEVFEVIDLDEEKEVITKALEESPEERKVSSSPYDELDRIWLGNGYFHKPSSLLWEVIENDTIHDLTPRNKHGHYPYCQHARDGTWGRVLQLTPEEALWKTLELNPELMNYV</sequence>
<dbReference type="EMBL" id="AWEX01000072">
    <property type="protein sequence ID" value="KED04118.1"/>
    <property type="molecule type" value="Genomic_DNA"/>
</dbReference>
<organism evidence="1 2">
    <name type="scientific">Streptococcus equi subsp. ruminatorum CECT 5772</name>
    <dbReference type="NCBI Taxonomy" id="1051981"/>
    <lineage>
        <taxon>Bacteria</taxon>
        <taxon>Bacillati</taxon>
        <taxon>Bacillota</taxon>
        <taxon>Bacilli</taxon>
        <taxon>Lactobacillales</taxon>
        <taxon>Streptococcaceae</taxon>
        <taxon>Streptococcus</taxon>
    </lineage>
</organism>
<reference evidence="1 2" key="1">
    <citation type="journal article" date="2014" name="Int. J. Syst. Evol. Microbiol.">
        <title>Phylogenomics and the dynamic genome evolution of the genus Streptococcus.</title>
        <authorList>
            <consortium name="The Broad Institute Genome Sequencing Platform"/>
            <person name="Richards V.P."/>
            <person name="Palmer S.R."/>
            <person name="Pavinski Bitar P.D."/>
            <person name="Qin X."/>
            <person name="Weinstock G.M."/>
            <person name="Highlander S.K."/>
            <person name="Town C.D."/>
            <person name="Burne R.A."/>
            <person name="Stanhope M.J."/>
        </authorList>
    </citation>
    <scope>NUCLEOTIDE SEQUENCE [LARGE SCALE GENOMIC DNA]</scope>
    <source>
        <strain evidence="1 2">CECT 5772</strain>
    </source>
</reference>
<protein>
    <submittedName>
        <fullName evidence="1">Uncharacterized protein</fullName>
    </submittedName>
</protein>
<dbReference type="RefSeq" id="WP_037580825.1">
    <property type="nucleotide sequence ID" value="NZ_AWEX01000072.1"/>
</dbReference>
<accession>A0A922NU91</accession>
<gene>
    <name evidence="1" type="ORF">CECT5772_07288</name>
</gene>
<proteinExistence type="predicted"/>
<name>A0A922NU91_9STRE</name>
<comment type="caution">
    <text evidence="1">The sequence shown here is derived from an EMBL/GenBank/DDBJ whole genome shotgun (WGS) entry which is preliminary data.</text>
</comment>
<dbReference type="AlphaFoldDB" id="A0A922NU91"/>